<evidence type="ECO:0000256" key="1">
    <source>
        <dbReference type="SAM" id="Phobius"/>
    </source>
</evidence>
<keyword evidence="1" id="KW-0472">Membrane</keyword>
<dbReference type="AlphaFoldDB" id="A0A412GSU7"/>
<evidence type="ECO:0000313" key="3">
    <source>
        <dbReference type="Proteomes" id="UP000285864"/>
    </source>
</evidence>
<dbReference type="Pfam" id="PF19529">
    <property type="entry name" value="DUF6057"/>
    <property type="match status" value="2"/>
</dbReference>
<evidence type="ECO:0000313" key="2">
    <source>
        <dbReference type="EMBL" id="RGR97892.1"/>
    </source>
</evidence>
<feature type="transmembrane region" description="Helical" evidence="1">
    <location>
        <begin position="115"/>
        <end position="137"/>
    </location>
</feature>
<protein>
    <submittedName>
        <fullName evidence="2">Uncharacterized protein</fullName>
    </submittedName>
</protein>
<gene>
    <name evidence="2" type="ORF">DWY20_05775</name>
</gene>
<proteinExistence type="predicted"/>
<dbReference type="InterPro" id="IPR045692">
    <property type="entry name" value="DUF6057"/>
</dbReference>
<comment type="caution">
    <text evidence="2">The sequence shown here is derived from an EMBL/GenBank/DDBJ whole genome shotgun (WGS) entry which is preliminary data.</text>
</comment>
<dbReference type="EMBL" id="QRUU01000017">
    <property type="protein sequence ID" value="RGR97892.1"/>
    <property type="molecule type" value="Genomic_DNA"/>
</dbReference>
<keyword evidence="1" id="KW-0812">Transmembrane</keyword>
<sequence>MNEYIHKNYKKAARIQTAVCGFLFSIFSFIYLYVFQCDVLEALHFSLAHGKTHFAPLPSAIIITLILLLLRWGVNSLLGLKGEVRALSYFPSCLILGVLTDVGRTVYMSDYHTSWGWLLPLILLIYFLVTFWLRRVFRVQLNVESSPMTLMNSNLIILLVFIIMTILIGNSNRTFHRELEAEHYLRNHQYNEVLKIGQHSTEASRTLTVLRSIAMSHAGTLGEKLFEYPQYYKTDGLFFANDSSSVLRYTNDSIYYLLGVRPYNGEDRMEFLHNICYKGTGKSTSLDYFLSALLLEKRLDTFATAITDFCESDEEFARYYKEAILIYKDSHPDYQIQITDSAMIQRYTDYKIRRKESGPLVQGSNLMRREFGDTYWWYFDYQN</sequence>
<reference evidence="2 3" key="1">
    <citation type="submission" date="2018-08" db="EMBL/GenBank/DDBJ databases">
        <title>A genome reference for cultivated species of the human gut microbiota.</title>
        <authorList>
            <person name="Zou Y."/>
            <person name="Xue W."/>
            <person name="Luo G."/>
        </authorList>
    </citation>
    <scope>NUCLEOTIDE SEQUENCE [LARGE SCALE GENOMIC DNA]</scope>
    <source>
        <strain evidence="2 3">AF24-2</strain>
    </source>
</reference>
<dbReference type="Proteomes" id="UP000285864">
    <property type="component" value="Unassembled WGS sequence"/>
</dbReference>
<feature type="transmembrane region" description="Helical" evidence="1">
    <location>
        <begin position="86"/>
        <end position="103"/>
    </location>
</feature>
<organism evidence="2 3">
    <name type="scientific">Phocaeicola coprocola</name>
    <dbReference type="NCBI Taxonomy" id="310298"/>
    <lineage>
        <taxon>Bacteria</taxon>
        <taxon>Pseudomonadati</taxon>
        <taxon>Bacteroidota</taxon>
        <taxon>Bacteroidia</taxon>
        <taxon>Bacteroidales</taxon>
        <taxon>Bacteroidaceae</taxon>
        <taxon>Phocaeicola</taxon>
    </lineage>
</organism>
<keyword evidence="1" id="KW-1133">Transmembrane helix</keyword>
<feature type="transmembrane region" description="Helical" evidence="1">
    <location>
        <begin position="12"/>
        <end position="34"/>
    </location>
</feature>
<feature type="transmembrane region" description="Helical" evidence="1">
    <location>
        <begin position="54"/>
        <end position="74"/>
    </location>
</feature>
<dbReference type="GeneID" id="79859150"/>
<keyword evidence="3" id="KW-1185">Reference proteome</keyword>
<name>A0A412GSU7_9BACT</name>
<accession>A0A412GSU7</accession>
<feature type="transmembrane region" description="Helical" evidence="1">
    <location>
        <begin position="149"/>
        <end position="169"/>
    </location>
</feature>
<dbReference type="RefSeq" id="WP_118483789.1">
    <property type="nucleotide sequence ID" value="NZ_CAUDVR010000005.1"/>
</dbReference>